<sequence>MTTTQSLPHWNMDVVYPGLDSPEFAQDFAAAIAEVNSLAQLFDASGIEKRDDLNVDDQLTHTFEQVIDRYNAVLAHITTVYVYISCFVSTNSRDEVAQARASELENALVTLSQLDTRLTAWLGSLDVERLIAHSTVASDHAYILRRAKEQSVHMMAPAEEALAAELNTSAGRAWEKLHSNVTSQLSVTLELDGQRQQVPMSVVRNQASSAQRETRRRAYEAELAAWKETAVPLAAALNSIKGEVNTLARRRHWESALDASLFTNSIDRQTLDAMMRAARASFPDFRRYMHAKAHALGIPQLAWYDIFAPLGTTDRVWTFNEAEQFIVDQFGTFSERLSSFAARAFREGWIDAEPRPGKRDGAYCTPLRADESRVFTNYKPNFDGVTTLAHELGHAYHNFNLGDRTELQRTLPMTLAETASIFCETIINQAALKNATRQERIAILEASIQGACQVVVDITSRFQFEQNVFERRKQRELSVDELNEIMLQAQRDTYGDGLDQQTLHPYMWAVKGHYYSSELSYYNYPYMFGLLFGLGLYARYQQDPETFKKGYDELLSSTGLADAATLAGHFGIDLHSEAFWTASLDIVRRDIDTFCELTRTKS</sequence>
<accession>A0A401ZCN9</accession>
<feature type="domain" description="Peptidase M3A/M3B catalytic" evidence="7">
    <location>
        <begin position="207"/>
        <end position="584"/>
    </location>
</feature>
<dbReference type="Proteomes" id="UP000287224">
    <property type="component" value="Unassembled WGS sequence"/>
</dbReference>
<dbReference type="GO" id="GO:0004181">
    <property type="term" value="F:metallocarboxypeptidase activity"/>
    <property type="evidence" value="ECO:0007669"/>
    <property type="project" value="InterPro"/>
</dbReference>
<evidence type="ECO:0000259" key="7">
    <source>
        <dbReference type="Pfam" id="PF01432"/>
    </source>
</evidence>
<dbReference type="InterPro" id="IPR001333">
    <property type="entry name" value="Peptidase_M32_Taq"/>
</dbReference>
<dbReference type="InterPro" id="IPR042088">
    <property type="entry name" value="OligoPept_F_C"/>
</dbReference>
<dbReference type="SUPFAM" id="SSF55486">
    <property type="entry name" value="Metalloproteases ('zincins'), catalytic domain"/>
    <property type="match status" value="1"/>
</dbReference>
<name>A0A401ZCN9_9CHLR</name>
<dbReference type="Pfam" id="PF01432">
    <property type="entry name" value="Peptidase_M3"/>
    <property type="match status" value="1"/>
</dbReference>
<dbReference type="AlphaFoldDB" id="A0A401ZCN9"/>
<keyword evidence="5 6" id="KW-0482">Metalloprotease</keyword>
<gene>
    <name evidence="8" type="ORF">KDAU_19480</name>
</gene>
<dbReference type="Gene3D" id="1.10.1370.20">
    <property type="entry name" value="Oligoendopeptidase f, C-terminal domain"/>
    <property type="match status" value="1"/>
</dbReference>
<keyword evidence="1 6" id="KW-0645">Protease</keyword>
<evidence type="ECO:0000256" key="1">
    <source>
        <dbReference type="ARBA" id="ARBA00022670"/>
    </source>
</evidence>
<dbReference type="CDD" id="cd09607">
    <property type="entry name" value="M3B_PepF"/>
    <property type="match status" value="1"/>
</dbReference>
<comment type="similarity">
    <text evidence="6">Belongs to the peptidase M3 family.</text>
</comment>
<dbReference type="GO" id="GO:0004222">
    <property type="term" value="F:metalloendopeptidase activity"/>
    <property type="evidence" value="ECO:0007669"/>
    <property type="project" value="InterPro"/>
</dbReference>
<keyword evidence="9" id="KW-1185">Reference proteome</keyword>
<keyword evidence="4 6" id="KW-0862">Zinc</keyword>
<proteinExistence type="inferred from homology"/>
<evidence type="ECO:0000256" key="2">
    <source>
        <dbReference type="ARBA" id="ARBA00022723"/>
    </source>
</evidence>
<dbReference type="NCBIfam" id="TIGR02290">
    <property type="entry name" value="M3_fam_3"/>
    <property type="match status" value="1"/>
</dbReference>
<evidence type="ECO:0000313" key="8">
    <source>
        <dbReference type="EMBL" id="GCE04619.1"/>
    </source>
</evidence>
<dbReference type="EMBL" id="BIFQ01000001">
    <property type="protein sequence ID" value="GCE04619.1"/>
    <property type="molecule type" value="Genomic_DNA"/>
</dbReference>
<dbReference type="PANTHER" id="PTHR34217">
    <property type="entry name" value="METAL-DEPENDENT CARBOXYPEPTIDASE"/>
    <property type="match status" value="1"/>
</dbReference>
<dbReference type="GO" id="GO:0006508">
    <property type="term" value="P:proteolysis"/>
    <property type="evidence" value="ECO:0007669"/>
    <property type="project" value="UniProtKB-KW"/>
</dbReference>
<evidence type="ECO:0000313" key="9">
    <source>
        <dbReference type="Proteomes" id="UP000287224"/>
    </source>
</evidence>
<dbReference type="InterPro" id="IPR034006">
    <property type="entry name" value="M3B_PepF_2"/>
</dbReference>
<evidence type="ECO:0000256" key="6">
    <source>
        <dbReference type="RuleBase" id="RU003435"/>
    </source>
</evidence>
<evidence type="ECO:0000256" key="3">
    <source>
        <dbReference type="ARBA" id="ARBA00022801"/>
    </source>
</evidence>
<protein>
    <submittedName>
        <fullName evidence="8">Oligoendopeptidase F</fullName>
    </submittedName>
</protein>
<dbReference type="OrthoDB" id="9766487at2"/>
<evidence type="ECO:0000256" key="5">
    <source>
        <dbReference type="ARBA" id="ARBA00023049"/>
    </source>
</evidence>
<dbReference type="PANTHER" id="PTHR34217:SF1">
    <property type="entry name" value="CARBOXYPEPTIDASE 1"/>
    <property type="match status" value="1"/>
</dbReference>
<comment type="cofactor">
    <cofactor evidence="6">
        <name>Zn(2+)</name>
        <dbReference type="ChEBI" id="CHEBI:29105"/>
    </cofactor>
    <text evidence="6">Binds 1 zinc ion.</text>
</comment>
<dbReference type="RefSeq" id="WP_126595750.1">
    <property type="nucleotide sequence ID" value="NZ_BIFQ01000001.1"/>
</dbReference>
<dbReference type="Gene3D" id="1.20.140.70">
    <property type="entry name" value="Oligopeptidase f, N-terminal domain"/>
    <property type="match status" value="1"/>
</dbReference>
<keyword evidence="3 6" id="KW-0378">Hydrolase</keyword>
<organism evidence="8 9">
    <name type="scientific">Dictyobacter aurantiacus</name>
    <dbReference type="NCBI Taxonomy" id="1936993"/>
    <lineage>
        <taxon>Bacteria</taxon>
        <taxon>Bacillati</taxon>
        <taxon>Chloroflexota</taxon>
        <taxon>Ktedonobacteria</taxon>
        <taxon>Ktedonobacterales</taxon>
        <taxon>Dictyobacteraceae</taxon>
        <taxon>Dictyobacter</taxon>
    </lineage>
</organism>
<dbReference type="GO" id="GO:0046872">
    <property type="term" value="F:metal ion binding"/>
    <property type="evidence" value="ECO:0007669"/>
    <property type="project" value="UniProtKB-UniRule"/>
</dbReference>
<evidence type="ECO:0000256" key="4">
    <source>
        <dbReference type="ARBA" id="ARBA00022833"/>
    </source>
</evidence>
<dbReference type="InterPro" id="IPR011977">
    <property type="entry name" value="Pept_M3B_clade3"/>
</dbReference>
<keyword evidence="2 6" id="KW-0479">Metal-binding</keyword>
<dbReference type="InterPro" id="IPR001567">
    <property type="entry name" value="Pept_M3A_M3B_dom"/>
</dbReference>
<comment type="caution">
    <text evidence="8">The sequence shown here is derived from an EMBL/GenBank/DDBJ whole genome shotgun (WGS) entry which is preliminary data.</text>
</comment>
<reference evidence="9" key="1">
    <citation type="submission" date="2018-12" db="EMBL/GenBank/DDBJ databases">
        <title>Tengunoibacter tsumagoiensis gen. nov., sp. nov., Dictyobacter kobayashii sp. nov., D. alpinus sp. nov., and D. joshuensis sp. nov. and description of Dictyobacteraceae fam. nov. within the order Ktedonobacterales isolated from Tengu-no-mugimeshi.</title>
        <authorList>
            <person name="Wang C.M."/>
            <person name="Zheng Y."/>
            <person name="Sakai Y."/>
            <person name="Toyoda A."/>
            <person name="Minakuchi Y."/>
            <person name="Abe K."/>
            <person name="Yokota A."/>
            <person name="Yabe S."/>
        </authorList>
    </citation>
    <scope>NUCLEOTIDE SEQUENCE [LARGE SCALE GENOMIC DNA]</scope>
    <source>
        <strain evidence="9">S-27</strain>
    </source>
</reference>